<protein>
    <submittedName>
        <fullName evidence="1">Uncharacterized protein</fullName>
    </submittedName>
</protein>
<organism evidence="1">
    <name type="scientific">viral metagenome</name>
    <dbReference type="NCBI Taxonomy" id="1070528"/>
    <lineage>
        <taxon>unclassified sequences</taxon>
        <taxon>metagenomes</taxon>
        <taxon>organismal metagenomes</taxon>
    </lineage>
</organism>
<evidence type="ECO:0000313" key="1">
    <source>
        <dbReference type="EMBL" id="QHS86786.1"/>
    </source>
</evidence>
<sequence>MTIFQLIVNWSEHNTIQNSIIDCIKVPLGTTNIELQEIFQLFLNNINNNFNTVEKCLRYMHETSSGPFINNFIDRPYTINYIDINTTSVNNSIFSRENENFILQFNKPFEIIRNNYNEYSWML</sequence>
<dbReference type="AlphaFoldDB" id="A0A6C0B402"/>
<dbReference type="EMBL" id="MN739062">
    <property type="protein sequence ID" value="QHS86786.1"/>
    <property type="molecule type" value="Genomic_DNA"/>
</dbReference>
<proteinExistence type="predicted"/>
<accession>A0A6C0B402</accession>
<reference evidence="1" key="1">
    <citation type="journal article" date="2020" name="Nature">
        <title>Giant virus diversity and host interactions through global metagenomics.</title>
        <authorList>
            <person name="Schulz F."/>
            <person name="Roux S."/>
            <person name="Paez-Espino D."/>
            <person name="Jungbluth S."/>
            <person name="Walsh D.A."/>
            <person name="Denef V.J."/>
            <person name="McMahon K.D."/>
            <person name="Konstantinidis K.T."/>
            <person name="Eloe-Fadrosh E.A."/>
            <person name="Kyrpides N.C."/>
            <person name="Woyke T."/>
        </authorList>
    </citation>
    <scope>NUCLEOTIDE SEQUENCE</scope>
    <source>
        <strain evidence="1">GVMAG-M-3300009422-16</strain>
    </source>
</reference>
<name>A0A6C0B402_9ZZZZ</name>